<protein>
    <submittedName>
        <fullName evidence="1">Uncharacterized protein</fullName>
    </submittedName>
</protein>
<comment type="caution">
    <text evidence="1">The sequence shown here is derived from an EMBL/GenBank/DDBJ whole genome shotgun (WGS) entry which is preliminary data.</text>
</comment>
<dbReference type="EMBL" id="LIAE01008681">
    <property type="protein sequence ID" value="PAV72886.1"/>
    <property type="molecule type" value="Genomic_DNA"/>
</dbReference>
<reference evidence="1 2" key="1">
    <citation type="journal article" date="2017" name="Curr. Biol.">
        <title>Genome architecture and evolution of a unichromosomal asexual nematode.</title>
        <authorList>
            <person name="Fradin H."/>
            <person name="Zegar C."/>
            <person name="Gutwein M."/>
            <person name="Lucas J."/>
            <person name="Kovtun M."/>
            <person name="Corcoran D."/>
            <person name="Baugh L.R."/>
            <person name="Kiontke K."/>
            <person name="Gunsalus K."/>
            <person name="Fitch D.H."/>
            <person name="Piano F."/>
        </authorList>
    </citation>
    <scope>NUCLEOTIDE SEQUENCE [LARGE SCALE GENOMIC DNA]</scope>
    <source>
        <strain evidence="1">PF1309</strain>
    </source>
</reference>
<keyword evidence="2" id="KW-1185">Reference proteome</keyword>
<dbReference type="AlphaFoldDB" id="A0A2A2KFV1"/>
<organism evidence="1 2">
    <name type="scientific">Diploscapter pachys</name>
    <dbReference type="NCBI Taxonomy" id="2018661"/>
    <lineage>
        <taxon>Eukaryota</taxon>
        <taxon>Metazoa</taxon>
        <taxon>Ecdysozoa</taxon>
        <taxon>Nematoda</taxon>
        <taxon>Chromadorea</taxon>
        <taxon>Rhabditida</taxon>
        <taxon>Rhabditina</taxon>
        <taxon>Rhabditomorpha</taxon>
        <taxon>Rhabditoidea</taxon>
        <taxon>Rhabditidae</taxon>
        <taxon>Diploscapter</taxon>
    </lineage>
</organism>
<name>A0A2A2KFV1_9BILA</name>
<proteinExistence type="predicted"/>
<evidence type="ECO:0000313" key="1">
    <source>
        <dbReference type="EMBL" id="PAV72886.1"/>
    </source>
</evidence>
<evidence type="ECO:0000313" key="2">
    <source>
        <dbReference type="Proteomes" id="UP000218231"/>
    </source>
</evidence>
<gene>
    <name evidence="1" type="ORF">WR25_21003</name>
</gene>
<dbReference type="Proteomes" id="UP000218231">
    <property type="component" value="Unassembled WGS sequence"/>
</dbReference>
<accession>A0A2A2KFV1</accession>
<sequence>MSAIAAVSRRSRPNAALQFGAELPARTGDEYVAHRPAHACVPMSTVLHVVMSGDPAPFGRFGGDERAPPVLVGEIPVDRLGDAGLERFGRRPAEFVADAAGVDRIALVVAGAVGDRGHLLGIGLAVGTRATIVEDRAQRLYHLDVLSLVVAADIVGAPRLTPLEHRLQRADVILDVQPVAHLVALAVDRQRLAIQGLGDHQRDQLFGEVIGPVIVRAVGDQHRQSEGMAPSADQMVAARFRRRIGRARIVGRLFGEQACVAEAAVHLVGRDVVETERLARVLAEA</sequence>